<accession>A0AAU7BI80</accession>
<name>A0AAU7BI80_9PSED</name>
<protein>
    <submittedName>
        <fullName evidence="1">Uncharacterized protein</fullName>
    </submittedName>
</protein>
<organism evidence="1">
    <name type="scientific">Pseudomonas sp. 13.2</name>
    <dbReference type="NCBI Taxonomy" id="3144665"/>
    <lineage>
        <taxon>Bacteria</taxon>
        <taxon>Pseudomonadati</taxon>
        <taxon>Pseudomonadota</taxon>
        <taxon>Gammaproteobacteria</taxon>
        <taxon>Pseudomonadales</taxon>
        <taxon>Pseudomonadaceae</taxon>
        <taxon>Pseudomonas</taxon>
    </lineage>
</organism>
<reference evidence="1" key="1">
    <citation type="journal article" date="2019" name="Microbiol. Resour. Announc.">
        <title>Draft Genome Sequences of Five Environmental Bacterial Isolates That Degrade Polyethylene Terephthalate Plastic.</title>
        <authorList>
            <person name="Leon-Zayas R."/>
            <person name="Roberts C."/>
            <person name="Vague M."/>
            <person name="Mellies J.L."/>
        </authorList>
    </citation>
    <scope>NUCLEOTIDE SEQUENCE</scope>
    <source>
        <strain evidence="1">13.2</strain>
    </source>
</reference>
<gene>
    <name evidence="1" type="ORF">ABH853_03330</name>
</gene>
<evidence type="ECO:0000313" key="1">
    <source>
        <dbReference type="EMBL" id="XBG32310.1"/>
    </source>
</evidence>
<sequence>MLVMPVDNALTGLAPLTFNDTLSHAYVALNANSALAVYLEAQALKASWRLQVRVRAQRTLRFCARSLDGLPGSTRALLDCLSLPLTGKA</sequence>
<dbReference type="EMBL" id="CP157179">
    <property type="protein sequence ID" value="XBG32310.1"/>
    <property type="molecule type" value="Genomic_DNA"/>
</dbReference>
<reference evidence="1" key="2">
    <citation type="submission" date="2024-05" db="EMBL/GenBank/DDBJ databases">
        <authorList>
            <person name="Mellies J."/>
            <person name="Newton I."/>
        </authorList>
    </citation>
    <scope>NUCLEOTIDE SEQUENCE</scope>
    <source>
        <strain evidence="1">13.2</strain>
    </source>
</reference>
<proteinExistence type="predicted"/>
<dbReference type="AlphaFoldDB" id="A0AAU7BI80"/>